<evidence type="ECO:0000256" key="1">
    <source>
        <dbReference type="ARBA" id="ARBA00004245"/>
    </source>
</evidence>
<feature type="coiled-coil region" evidence="8">
    <location>
        <begin position="589"/>
        <end position="653"/>
    </location>
</feature>
<feature type="region of interest" description="Disordered" evidence="9">
    <location>
        <begin position="258"/>
        <end position="281"/>
    </location>
</feature>
<evidence type="ECO:0000313" key="11">
    <source>
        <dbReference type="Proteomes" id="UP000492821"/>
    </source>
</evidence>
<feature type="domain" description="Septin-type G" evidence="10">
    <location>
        <begin position="309"/>
        <end position="576"/>
    </location>
</feature>
<evidence type="ECO:0000313" key="12">
    <source>
        <dbReference type="WBParaSite" id="Pan_g19885.t2"/>
    </source>
</evidence>
<dbReference type="PANTHER" id="PTHR18884">
    <property type="entry name" value="SEPTIN"/>
    <property type="match status" value="1"/>
</dbReference>
<dbReference type="CDD" id="cd01850">
    <property type="entry name" value="CDC_Septin"/>
    <property type="match status" value="1"/>
</dbReference>
<dbReference type="GO" id="GO:0005856">
    <property type="term" value="C:cytoskeleton"/>
    <property type="evidence" value="ECO:0007669"/>
    <property type="project" value="UniProtKB-SubCell"/>
</dbReference>
<evidence type="ECO:0000256" key="9">
    <source>
        <dbReference type="SAM" id="MobiDB-lite"/>
    </source>
</evidence>
<dbReference type="FunFam" id="3.40.50.300:FF:002048">
    <property type="entry name" value="Septin 6"/>
    <property type="match status" value="1"/>
</dbReference>
<keyword evidence="6" id="KW-0206">Cytoskeleton</keyword>
<name>A0A7E4ZVD7_PANRE</name>
<accession>A0A7E4ZVD7</accession>
<evidence type="ECO:0000256" key="7">
    <source>
        <dbReference type="RuleBase" id="RU004560"/>
    </source>
</evidence>
<proteinExistence type="inferred from homology"/>
<evidence type="ECO:0000256" key="2">
    <source>
        <dbReference type="ARBA" id="ARBA00022490"/>
    </source>
</evidence>
<feature type="compositionally biased region" description="Polar residues" evidence="9">
    <location>
        <begin position="225"/>
        <end position="235"/>
    </location>
</feature>
<evidence type="ECO:0000256" key="4">
    <source>
        <dbReference type="ARBA" id="ARBA00023054"/>
    </source>
</evidence>
<dbReference type="GO" id="GO:0005525">
    <property type="term" value="F:GTP binding"/>
    <property type="evidence" value="ECO:0007669"/>
    <property type="project" value="UniProtKB-KW"/>
</dbReference>
<reference evidence="12" key="2">
    <citation type="submission" date="2020-10" db="UniProtKB">
        <authorList>
            <consortium name="WormBaseParasite"/>
        </authorList>
    </citation>
    <scope>IDENTIFICATION</scope>
</reference>
<keyword evidence="11" id="KW-1185">Reference proteome</keyword>
<feature type="region of interest" description="Disordered" evidence="9">
    <location>
        <begin position="204"/>
        <end position="244"/>
    </location>
</feature>
<dbReference type="AlphaFoldDB" id="A0A7E4ZVD7"/>
<keyword evidence="3 7" id="KW-0547">Nucleotide-binding</keyword>
<dbReference type="Pfam" id="PF00735">
    <property type="entry name" value="Septin"/>
    <property type="match status" value="1"/>
</dbReference>
<dbReference type="WBParaSite" id="Pan_g19885.t2">
    <property type="protein sequence ID" value="Pan_g19885.t2"/>
    <property type="gene ID" value="Pan_g19885"/>
</dbReference>
<dbReference type="SUPFAM" id="SSF52540">
    <property type="entry name" value="P-loop containing nucleoside triphosphate hydrolases"/>
    <property type="match status" value="1"/>
</dbReference>
<organism evidence="11 12">
    <name type="scientific">Panagrellus redivivus</name>
    <name type="common">Microworm</name>
    <dbReference type="NCBI Taxonomy" id="6233"/>
    <lineage>
        <taxon>Eukaryota</taxon>
        <taxon>Metazoa</taxon>
        <taxon>Ecdysozoa</taxon>
        <taxon>Nematoda</taxon>
        <taxon>Chromadorea</taxon>
        <taxon>Rhabditida</taxon>
        <taxon>Tylenchina</taxon>
        <taxon>Panagrolaimomorpha</taxon>
        <taxon>Panagrolaimoidea</taxon>
        <taxon>Panagrolaimidae</taxon>
        <taxon>Panagrellus</taxon>
    </lineage>
</organism>
<evidence type="ECO:0000256" key="3">
    <source>
        <dbReference type="ARBA" id="ARBA00022741"/>
    </source>
</evidence>
<dbReference type="Gene3D" id="3.40.50.300">
    <property type="entry name" value="P-loop containing nucleotide triphosphate hydrolases"/>
    <property type="match status" value="1"/>
</dbReference>
<dbReference type="PROSITE" id="PS51719">
    <property type="entry name" value="G_SEPTIN"/>
    <property type="match status" value="1"/>
</dbReference>
<protein>
    <submittedName>
        <fullName evidence="12">Septin-type G domain-containing protein</fullName>
    </submittedName>
</protein>
<keyword evidence="5 7" id="KW-0342">GTP-binding</keyword>
<sequence>MEQPRIWSTPRVKRNSIQLIVQEVQRFRNPRKRAGGPIVEADYHTWVPFLYPRYGLAENNSPNCHTIVAWGSVGQLPKGYVEHLTTKANLKTLLNHNAEVENEQITPPATCDPLFRPIPGTDLGSATDPTSAKTVTLLNFATTSGRRPSNAEGLDDCDSRGLPHPNKRVQTTFTVNRAPFTDSETSESDDFDHCSDELAMMDIKKSPFGTPTNPPPPVPHHTKSRFNGANGTDGSPSAGVASARFGAGANGGPILKKPTFPAAGAPAKPALSKKPSNGDEPRDVPTIKLNGFVGFDSLPYQLVHKCQAKGFQFNLLCVGETGMGKTTLIESLFNMKLEFDPCNNALNTVELRTKVCEVKEGGVAVKVRIVETAGFGDQLDKDKSAKVIVDYLNAQFEGYLKEELKVCRQISRFDDTRIHACLYFISPTGHGLKALDIVTIRELSKRANVIPVIAKADTTSKDELARFKQRCLAELRSQNIDFYQFPTDDDAIKVENAALNELMPFAVVGATDFVTKEDGSRVRARRYPWGIVEVENEEHCDFVKLRKALLRINVDSLITRTHSTLYEAYRRERLREMKMKDGDCGPKMAEAYEEKEREFRDEMRQKDEEFQRDFTRRVNAKEEELHRLEELLNMREREQRERFEAELMRLESMTNSILDERAKLEGRTTKKKQKA</sequence>
<dbReference type="InterPro" id="IPR027417">
    <property type="entry name" value="P-loop_NTPase"/>
</dbReference>
<evidence type="ECO:0000259" key="10">
    <source>
        <dbReference type="PROSITE" id="PS51719"/>
    </source>
</evidence>
<evidence type="ECO:0000256" key="8">
    <source>
        <dbReference type="SAM" id="Coils"/>
    </source>
</evidence>
<keyword evidence="4 8" id="KW-0175">Coiled coil</keyword>
<dbReference type="InterPro" id="IPR016491">
    <property type="entry name" value="Septin"/>
</dbReference>
<keyword evidence="2" id="KW-0963">Cytoplasm</keyword>
<comment type="subcellular location">
    <subcellularLocation>
        <location evidence="1">Cytoplasm</location>
        <location evidence="1">Cytoskeleton</location>
    </subcellularLocation>
</comment>
<comment type="similarity">
    <text evidence="7">Belongs to the TRAFAC class TrmE-Era-EngA-EngB-Septin-like GTPase superfamily. Septin GTPase family.</text>
</comment>
<dbReference type="InterPro" id="IPR030379">
    <property type="entry name" value="G_SEPTIN_dom"/>
</dbReference>
<evidence type="ECO:0000256" key="5">
    <source>
        <dbReference type="ARBA" id="ARBA00023134"/>
    </source>
</evidence>
<reference evidence="11" key="1">
    <citation type="journal article" date="2013" name="Genetics">
        <title>The draft genome and transcriptome of Panagrellus redivivus are shaped by the harsh demands of a free-living lifestyle.</title>
        <authorList>
            <person name="Srinivasan J."/>
            <person name="Dillman A.R."/>
            <person name="Macchietto M.G."/>
            <person name="Heikkinen L."/>
            <person name="Lakso M."/>
            <person name="Fracchia K.M."/>
            <person name="Antoshechkin I."/>
            <person name="Mortazavi A."/>
            <person name="Wong G."/>
            <person name="Sternberg P.W."/>
        </authorList>
    </citation>
    <scope>NUCLEOTIDE SEQUENCE [LARGE SCALE GENOMIC DNA]</scope>
    <source>
        <strain evidence="11">MT8872</strain>
    </source>
</reference>
<dbReference type="Proteomes" id="UP000492821">
    <property type="component" value="Unassembled WGS sequence"/>
</dbReference>
<feature type="region of interest" description="Disordered" evidence="9">
    <location>
        <begin position="143"/>
        <end position="167"/>
    </location>
</feature>
<evidence type="ECO:0000256" key="6">
    <source>
        <dbReference type="ARBA" id="ARBA00023212"/>
    </source>
</evidence>